<name>A0A1M7YP34_9VIBR</name>
<evidence type="ECO:0000313" key="5">
    <source>
        <dbReference type="Proteomes" id="UP000184600"/>
    </source>
</evidence>
<organism evidence="4 5">
    <name type="scientific">Vibrio quintilis</name>
    <dbReference type="NCBI Taxonomy" id="1117707"/>
    <lineage>
        <taxon>Bacteria</taxon>
        <taxon>Pseudomonadati</taxon>
        <taxon>Pseudomonadota</taxon>
        <taxon>Gammaproteobacteria</taxon>
        <taxon>Vibrionales</taxon>
        <taxon>Vibrionaceae</taxon>
        <taxon>Vibrio</taxon>
    </lineage>
</organism>
<evidence type="ECO:0000313" key="4">
    <source>
        <dbReference type="EMBL" id="SHO54335.1"/>
    </source>
</evidence>
<evidence type="ECO:0000256" key="1">
    <source>
        <dbReference type="ARBA" id="ARBA00022676"/>
    </source>
</evidence>
<dbReference type="STRING" id="1117707.VQ7734_00049"/>
<dbReference type="EMBL" id="FRFG01000002">
    <property type="protein sequence ID" value="SHO54335.1"/>
    <property type="molecule type" value="Genomic_DNA"/>
</dbReference>
<accession>A0A1M7YP34</accession>
<dbReference type="EC" id="2.4.-.-" evidence="4"/>
<dbReference type="SUPFAM" id="SSF53448">
    <property type="entry name" value="Nucleotide-diphospho-sugar transferases"/>
    <property type="match status" value="1"/>
</dbReference>
<dbReference type="OrthoDB" id="9802649at2"/>
<dbReference type="PANTHER" id="PTHR22916">
    <property type="entry name" value="GLYCOSYLTRANSFERASE"/>
    <property type="match status" value="1"/>
</dbReference>
<protein>
    <submittedName>
        <fullName evidence="4">Putative glycosyltransferase EpsJ</fullName>
        <ecNumber evidence="4">2.4.-.-</ecNumber>
    </submittedName>
</protein>
<gene>
    <name evidence="4" type="primary">epsJ</name>
    <name evidence="4" type="ORF">VQ7734_00049</name>
</gene>
<dbReference type="Pfam" id="PF00535">
    <property type="entry name" value="Glycos_transf_2"/>
    <property type="match status" value="1"/>
</dbReference>
<keyword evidence="1 4" id="KW-0328">Glycosyltransferase</keyword>
<dbReference type="RefSeq" id="WP_073579255.1">
    <property type="nucleotide sequence ID" value="NZ_AP024897.1"/>
</dbReference>
<dbReference type="PANTHER" id="PTHR22916:SF51">
    <property type="entry name" value="GLYCOSYLTRANSFERASE EPSH-RELATED"/>
    <property type="match status" value="1"/>
</dbReference>
<dbReference type="Gene3D" id="3.90.550.10">
    <property type="entry name" value="Spore Coat Polysaccharide Biosynthesis Protein SpsA, Chain A"/>
    <property type="match status" value="1"/>
</dbReference>
<proteinExistence type="predicted"/>
<dbReference type="CDD" id="cd00761">
    <property type="entry name" value="Glyco_tranf_GTA_type"/>
    <property type="match status" value="1"/>
</dbReference>
<dbReference type="InterPro" id="IPR029044">
    <property type="entry name" value="Nucleotide-diphossugar_trans"/>
</dbReference>
<sequence length="291" mass="34284">MNHSPENNHIISVIIPVYQVEAYLAECLLSVMTQTFKRLEIICIIDGSKDNSYNIARYYQVCDSRIKIIWQENQGLSGARNTGLEAAQGDFIFFLDSDDYLDKNALTSLYQYIDQYDVVSGGILNYLQDKGITEPFCENRKTGSIDIEDSFYSLETVVWNKLYRSEVVNHLRFIPGLIHEDEDFYWKVFSQPLKVYAIEDNILYYRIRSNSIMSSLNLGHQYQYNYIQIIDSAHQHVVQRPTLKYHFYKSALRFLKILQSGGAPYQDYENYILTRYKIKKSRLSKLRYKYF</sequence>
<dbReference type="AlphaFoldDB" id="A0A1M7YP34"/>
<evidence type="ECO:0000259" key="3">
    <source>
        <dbReference type="Pfam" id="PF00535"/>
    </source>
</evidence>
<keyword evidence="2 4" id="KW-0808">Transferase</keyword>
<feature type="domain" description="Glycosyltransferase 2-like" evidence="3">
    <location>
        <begin position="12"/>
        <end position="134"/>
    </location>
</feature>
<dbReference type="InterPro" id="IPR001173">
    <property type="entry name" value="Glyco_trans_2-like"/>
</dbReference>
<dbReference type="GO" id="GO:0016758">
    <property type="term" value="F:hexosyltransferase activity"/>
    <property type="evidence" value="ECO:0007669"/>
    <property type="project" value="UniProtKB-ARBA"/>
</dbReference>
<dbReference type="Proteomes" id="UP000184600">
    <property type="component" value="Unassembled WGS sequence"/>
</dbReference>
<keyword evidence="5" id="KW-1185">Reference proteome</keyword>
<reference evidence="5" key="1">
    <citation type="submission" date="2016-12" db="EMBL/GenBank/DDBJ databases">
        <authorList>
            <person name="Rodrigo-Torres L."/>
            <person name="Arahal R.D."/>
            <person name="Lucena T."/>
        </authorList>
    </citation>
    <scope>NUCLEOTIDE SEQUENCE [LARGE SCALE GENOMIC DNA]</scope>
</reference>
<evidence type="ECO:0000256" key="2">
    <source>
        <dbReference type="ARBA" id="ARBA00022679"/>
    </source>
</evidence>